<accession>A0A4U5UKJ0</accession>
<feature type="region of interest" description="Disordered" evidence="2">
    <location>
        <begin position="1837"/>
        <end position="1867"/>
    </location>
</feature>
<feature type="compositionally biased region" description="Basic and acidic residues" evidence="2">
    <location>
        <begin position="1265"/>
        <end position="1281"/>
    </location>
</feature>
<feature type="compositionally biased region" description="Low complexity" evidence="2">
    <location>
        <begin position="1472"/>
        <end position="1489"/>
    </location>
</feature>
<feature type="region of interest" description="Disordered" evidence="2">
    <location>
        <begin position="1635"/>
        <end position="1655"/>
    </location>
</feature>
<dbReference type="InterPro" id="IPR050621">
    <property type="entry name" value="Tudor_domain_containing"/>
</dbReference>
<dbReference type="SUPFAM" id="SSF50199">
    <property type="entry name" value="Staphylococcal nuclease"/>
    <property type="match status" value="1"/>
</dbReference>
<feature type="region of interest" description="Disordered" evidence="2">
    <location>
        <begin position="1179"/>
        <end position="1281"/>
    </location>
</feature>
<gene>
    <name evidence="4" type="ORF">D9C73_010465</name>
</gene>
<dbReference type="PANTHER" id="PTHR22948">
    <property type="entry name" value="TUDOR DOMAIN CONTAINING PROTEIN"/>
    <property type="match status" value="1"/>
</dbReference>
<reference evidence="4 5" key="1">
    <citation type="submission" date="2019-01" db="EMBL/GenBank/DDBJ databases">
        <title>Genome Assembly of Collichthys lucidus.</title>
        <authorList>
            <person name="Cai M."/>
            <person name="Xiao S."/>
        </authorList>
    </citation>
    <scope>NUCLEOTIDE SEQUENCE [LARGE SCALE GENOMIC DNA]</scope>
    <source>
        <strain evidence="4">JT15FE1705JMU</strain>
        <tissue evidence="4">Muscle</tissue>
    </source>
</reference>
<feature type="compositionally biased region" description="Polar residues" evidence="2">
    <location>
        <begin position="1206"/>
        <end position="1222"/>
    </location>
</feature>
<dbReference type="Pfam" id="PF00567">
    <property type="entry name" value="TUDOR"/>
    <property type="match status" value="8"/>
</dbReference>
<feature type="compositionally biased region" description="Basic and acidic residues" evidence="2">
    <location>
        <begin position="1491"/>
        <end position="1506"/>
    </location>
</feature>
<dbReference type="Gene3D" id="2.30.30.140">
    <property type="match status" value="8"/>
</dbReference>
<dbReference type="PROSITE" id="PS50304">
    <property type="entry name" value="TUDOR"/>
    <property type="match status" value="6"/>
</dbReference>
<dbReference type="Proteomes" id="UP000298787">
    <property type="component" value="Chromosome 9"/>
</dbReference>
<feature type="domain" description="Tudor" evidence="3">
    <location>
        <begin position="373"/>
        <end position="431"/>
    </location>
</feature>
<dbReference type="InterPro" id="IPR035437">
    <property type="entry name" value="SNase_OB-fold_sf"/>
</dbReference>
<feature type="compositionally biased region" description="Basic residues" evidence="2">
    <location>
        <begin position="1223"/>
        <end position="1236"/>
    </location>
</feature>
<feature type="compositionally biased region" description="Basic residues" evidence="2">
    <location>
        <begin position="1636"/>
        <end position="1646"/>
    </location>
</feature>
<proteinExistence type="predicted"/>
<evidence type="ECO:0000313" key="5">
    <source>
        <dbReference type="Proteomes" id="UP000298787"/>
    </source>
</evidence>
<protein>
    <submittedName>
        <fullName evidence="4">Tudor domain-containing protein 15</fullName>
    </submittedName>
</protein>
<sequence>MPADKPDVMSERCWTQDRSILLRTGGVHEAGAGGARARGAGAGGARGAGTDGSVLDMTVTDAAAMQSVFGSDHQKSQDPGPSVPCALWPVDLKLTHLDWNPEATLIHFQGQYLTICELDYNILQTEIQKAPKTEAAVEIGEFCLVEDLTSGRWYRGRVQNQAEDLLDVFLIDHGNVLSVDTANTSSCSNDLLLLPPKIVCGFLANVVLLQGCPHSVVEKYFSNLIGGDVTGYIQALLPHKVLLLEIPDINTDLVKHGFGRHVDTDTFLLLVEMVTEVPLKQNIEPVPDLLIEKQRGQEFCFKPSRLQGYEDILSLCGPRLSCGTRAKVRVTAAVNPGLFYCQMTSVETDLWEMSKKLAAVCEQRAKERNHKTPENLGLLCAVNSKDGKWYRGFVQFLPVNSQVRVFIIDYGFFESIKVENVHRLPPDFDSTPIMAFSCSLFDQDDEVKAQQLSFLKAGLLGRVLEVEIRKFDKEKNLYFITVIGAEDNHTKEPEPIQEPPTMKVEPVFERETRAMSPQCCYLYHETVMGEALGRTLESEEVQVGSVFVGYVEYVQNPNHFWMRTQKRNEDFEEMMKQMTDHFSQVRLDEDVLLNPALGTPCCAVYEEDMHFYRGVVTDTLDHGAEVLFIDFGNIEKVPHMLIKKIPETFAGKPPFAFCCSLVNIFPSDGVWTSNTSDVFRKAVSNKPVLVHVLQLRKNKFVVDLFEMGSDNDQSITEFMISSKEGEFWKKMQKNTIDETGKTKTHISRNAERWDDCEMEDKTCKHEPEQAKANVYFRAFSIEPGYELAVRCSSVISPSDFWCQRLDKVPALEELMDKVQLYYSTHTVALQSGDSCCVAKLPQDGRWYRALITEKQNGHARVLLVDYGTIVQITEDNLQAILPEHVYLEGQAFRCSLYNLIQPADPRNSGDWSVAAGDSLKDFVRDSACDLRCKIVSWVILKNKGLCNAVDLYNTQTQQSVRNLLLEQGLAQEVTNPTNQLSTVVPESFVFSSYDQSPGKEEDVYVTHVSSHWEVYYHLERNTNIFEELERKISEESEKMLQASVRPVVNNLYLAKYFDGKWYRGYAHSLPSPLHLSVFFVDYGNTHISEKTDVMLILRESADLLYTPVQAVRCNLASVSKEGNYTDVKEWLQGAILNKQVRAVIVGKSDNGSFDVELFDGEVNINEKVKELILNRLPKPKTVLSTRKTSKTKSAKTRTGQHGGRHSNASSSNARGGRQVSTLQKKKGNTKKVHGKAQSKDANVKEQSEHHAKSCVSLKPQVKQRGYHDTNTKSEQPQHTEKTDFPQITCLPDTKVTEGFRTTCFVSHVDSVNSFFLQLSEDEPAILKLVEDLNSDISRDSLKTTTTLRVHDLVLAEYEEDGALYRSVVKDREGSSGFKVEFVDYGNSAVTGKEKIYCIPEEYLSQPRLSIPCSLWDSSTYEDSESFIDAVMEKPLVVDFVRQCGTHWKVKVEILDGPVGPAPLVAAVESITQEEPPASSSETAESSCEQNYPRKEVSENETTKSERMTCSVDGENLANPKPPPTTLEPPPADPKPPPTTLEPSPTILEPTPTILEPPPTILEPTPTILEPPPATLEPTPTNPKPPPATLEPTPTILEPTPTNPKPPPTILEPTLKTLEPSTLFRLSKLKLTNYKGQRPRTRNKRNQSKIMTSSVKAKSENIPLTIQAKDTENCRVLSVLRNGNFYVRLNRTDEQLSALEDRIINNLYMCTVVAEDDVKLGLKCLVQVHEDQQWHRAVVESVHQGKCWVFLVDHATREEIPSHLIRRQCSNLTNVPNFAVLCKVNCSGLGEEEGGHKPSCETMNPMVDEEVKLVFVRYSEADELWEVEIIEQYLIHDTKTSPQQKETNPSPSENRSEPAEGKSSATSRPEQLCFAPVDFDRAYSGFAAAVTTPFEFCVVLEDSLLVMNKVSMMLDDLPEQITPLPEAHLVPGVCCLLKPDTKNKWCRAEIAHCDTTVILNLVDYGHCECVPYEDRFKLKRIPAEMTKLPKVTFPCTLRGVKPDRADGQWTDEAAVFFQECLYQKNLQIFFREFVSNTHWEVDVVVDGVHVAKKLVDAGHASYIDNMLGLRFQKQSSCKDCVQEEEVSDRKSDHHADEADRTTALSVVSKPRQCFLM</sequence>
<feature type="compositionally biased region" description="Low complexity" evidence="2">
    <location>
        <begin position="1540"/>
        <end position="1553"/>
    </location>
</feature>
<feature type="domain" description="Tudor" evidence="3">
    <location>
        <begin position="1346"/>
        <end position="1405"/>
    </location>
</feature>
<feature type="compositionally biased region" description="Polar residues" evidence="2">
    <location>
        <begin position="1839"/>
        <end position="1852"/>
    </location>
</feature>
<feature type="compositionally biased region" description="Pro residues" evidence="2">
    <location>
        <begin position="1568"/>
        <end position="1587"/>
    </location>
</feature>
<feature type="domain" description="Tudor" evidence="3">
    <location>
        <begin position="594"/>
        <end position="652"/>
    </location>
</feature>
<keyword evidence="1" id="KW-0175">Coiled coil</keyword>
<feature type="domain" description="Tudor" evidence="3">
    <location>
        <begin position="136"/>
        <end position="194"/>
    </location>
</feature>
<evidence type="ECO:0000256" key="1">
    <source>
        <dbReference type="SAM" id="Coils"/>
    </source>
</evidence>
<organism evidence="4 5">
    <name type="scientific">Collichthys lucidus</name>
    <name type="common">Big head croaker</name>
    <name type="synonym">Sciaena lucida</name>
    <dbReference type="NCBI Taxonomy" id="240159"/>
    <lineage>
        <taxon>Eukaryota</taxon>
        <taxon>Metazoa</taxon>
        <taxon>Chordata</taxon>
        <taxon>Craniata</taxon>
        <taxon>Vertebrata</taxon>
        <taxon>Euteleostomi</taxon>
        <taxon>Actinopterygii</taxon>
        <taxon>Neopterygii</taxon>
        <taxon>Teleostei</taxon>
        <taxon>Neoteleostei</taxon>
        <taxon>Acanthomorphata</taxon>
        <taxon>Eupercaria</taxon>
        <taxon>Sciaenidae</taxon>
        <taxon>Collichthys</taxon>
    </lineage>
</organism>
<dbReference type="InterPro" id="IPR002999">
    <property type="entry name" value="Tudor"/>
</dbReference>
<feature type="domain" description="Tudor" evidence="3">
    <location>
        <begin position="828"/>
        <end position="887"/>
    </location>
</feature>
<dbReference type="PANTHER" id="PTHR22948:SF7">
    <property type="entry name" value="TUDOR DOMAIN-CONTAINING PROTEIN 15"/>
    <property type="match status" value="1"/>
</dbReference>
<feature type="coiled-coil region" evidence="1">
    <location>
        <begin position="1018"/>
        <end position="1045"/>
    </location>
</feature>
<feature type="compositionally biased region" description="Pro residues" evidence="2">
    <location>
        <begin position="1519"/>
        <end position="1539"/>
    </location>
</feature>
<evidence type="ECO:0000256" key="2">
    <source>
        <dbReference type="SAM" id="MobiDB-lite"/>
    </source>
</evidence>
<feature type="domain" description="Tudor" evidence="3">
    <location>
        <begin position="1716"/>
        <end position="1774"/>
    </location>
</feature>
<evidence type="ECO:0000259" key="3">
    <source>
        <dbReference type="PROSITE" id="PS50304"/>
    </source>
</evidence>
<evidence type="ECO:0000313" key="4">
    <source>
        <dbReference type="EMBL" id="TKS75374.1"/>
    </source>
</evidence>
<dbReference type="STRING" id="240159.A0A4U5UKJ0"/>
<feature type="region of interest" description="Disordered" evidence="2">
    <location>
        <begin position="1471"/>
        <end position="1587"/>
    </location>
</feature>
<dbReference type="Gene3D" id="2.40.50.90">
    <property type="match status" value="4"/>
</dbReference>
<name>A0A4U5UKJ0_COLLU</name>
<keyword evidence="5" id="KW-1185">Reference proteome</keyword>
<dbReference type="SUPFAM" id="SSF63748">
    <property type="entry name" value="Tudor/PWWP/MBT"/>
    <property type="match status" value="8"/>
</dbReference>
<dbReference type="SMART" id="SM00333">
    <property type="entry name" value="TUDOR"/>
    <property type="match status" value="8"/>
</dbReference>
<feature type="compositionally biased region" description="Basic and acidic residues" evidence="2">
    <location>
        <begin position="1237"/>
        <end position="1251"/>
    </location>
</feature>
<dbReference type="EMBL" id="CM014086">
    <property type="protein sequence ID" value="TKS75374.1"/>
    <property type="molecule type" value="Genomic_DNA"/>
</dbReference>